<proteinExistence type="predicted"/>
<accession>A0A6G8R1V9</accession>
<keyword evidence="2" id="KW-1185">Reference proteome</keyword>
<name>A0A6G8R1V9_9CAUD</name>
<evidence type="ECO:0000313" key="2">
    <source>
        <dbReference type="Proteomes" id="UP000501266"/>
    </source>
</evidence>
<gene>
    <name evidence="1" type="primary">190</name>
    <name evidence="1" type="ORF">SEA_WAKANDA_190</name>
</gene>
<reference evidence="1 2" key="1">
    <citation type="submission" date="2020-02" db="EMBL/GenBank/DDBJ databases">
        <authorList>
            <person name="Bullock J.N."/>
            <person name="Barnes M.L."/>
            <person name="Kankolongo K.M."/>
            <person name="Dejene B.A."/>
            <person name="Lindsay P.E."/>
            <person name="Bhuiyan S."/>
            <person name="Nayek S."/>
            <person name="Hughes L.E."/>
            <person name="Garlena R.A."/>
            <person name="Russell D.A."/>
            <person name="Pope W.H."/>
            <person name="Jacobs-Sera D."/>
            <person name="Hatfull G.F."/>
        </authorList>
    </citation>
    <scope>NUCLEOTIDE SEQUENCE [LARGE SCALE GENOMIC DNA]</scope>
</reference>
<dbReference type="Proteomes" id="UP000501266">
    <property type="component" value="Segment"/>
</dbReference>
<dbReference type="KEGG" id="vg:77928026"/>
<dbReference type="RefSeq" id="YP_010652242.1">
    <property type="nucleotide sequence ID" value="NC_070785.1"/>
</dbReference>
<dbReference type="GeneID" id="77928026"/>
<sequence>MSNYELVAGKGVVAIGDTAPDAIRELADIIESRDGVLLAVGIQYNQDEGDYTAYALFE</sequence>
<organism evidence="1 2">
    <name type="scientific">Streptomyces phage Wakanda</name>
    <dbReference type="NCBI Taxonomy" id="2713267"/>
    <lineage>
        <taxon>Viruses</taxon>
        <taxon>Duplodnaviria</taxon>
        <taxon>Heunggongvirae</taxon>
        <taxon>Uroviricota</taxon>
        <taxon>Caudoviricetes</taxon>
        <taxon>Stanwilliamsviridae</taxon>
        <taxon>Loccivirinae</taxon>
        <taxon>Wakandavirus</taxon>
        <taxon>Wakandavirus wakanda</taxon>
    </lineage>
</organism>
<protein>
    <submittedName>
        <fullName evidence="1">Uncharacterized protein</fullName>
    </submittedName>
</protein>
<dbReference type="EMBL" id="MT024865">
    <property type="protein sequence ID" value="QIN94151.1"/>
    <property type="molecule type" value="Genomic_DNA"/>
</dbReference>
<evidence type="ECO:0000313" key="1">
    <source>
        <dbReference type="EMBL" id="QIN94151.1"/>
    </source>
</evidence>